<accession>A0A9D5X627</accession>
<dbReference type="GO" id="GO:0042626">
    <property type="term" value="F:ATPase-coupled transmembrane transporter activity"/>
    <property type="evidence" value="ECO:0007669"/>
    <property type="project" value="TreeGrafter"/>
</dbReference>
<dbReference type="PROSITE" id="PS00211">
    <property type="entry name" value="ABC_TRANSPORTER_1"/>
    <property type="match status" value="1"/>
</dbReference>
<dbReference type="SUPFAM" id="SSF52540">
    <property type="entry name" value="P-loop containing nucleoside triphosphate hydrolases"/>
    <property type="match status" value="2"/>
</dbReference>
<evidence type="ECO:0000313" key="13">
    <source>
        <dbReference type="Proteomes" id="UP000787322"/>
    </source>
</evidence>
<dbReference type="InterPro" id="IPR003439">
    <property type="entry name" value="ABC_transporter-like_ATP-bd"/>
</dbReference>
<organism evidence="12 13">
    <name type="scientific">Lancefieldella parvula</name>
    <dbReference type="NCBI Taxonomy" id="1382"/>
    <lineage>
        <taxon>Bacteria</taxon>
        <taxon>Bacillati</taxon>
        <taxon>Actinomycetota</taxon>
        <taxon>Coriobacteriia</taxon>
        <taxon>Coriobacteriales</taxon>
        <taxon>Atopobiaceae</taxon>
        <taxon>Lancefieldella</taxon>
    </lineage>
</organism>
<comment type="function">
    <text evidence="10">Probably part of an ABC transporter complex. Responsible for energy coupling to the transport system.</text>
</comment>
<dbReference type="Proteomes" id="UP000787322">
    <property type="component" value="Unassembled WGS sequence"/>
</dbReference>
<evidence type="ECO:0000256" key="10">
    <source>
        <dbReference type="ARBA" id="ARBA00025157"/>
    </source>
</evidence>
<evidence type="ECO:0000256" key="3">
    <source>
        <dbReference type="ARBA" id="ARBA00022448"/>
    </source>
</evidence>
<dbReference type="SMART" id="SM00382">
    <property type="entry name" value="AAA"/>
    <property type="match status" value="2"/>
</dbReference>
<evidence type="ECO:0000256" key="2">
    <source>
        <dbReference type="ARBA" id="ARBA00005417"/>
    </source>
</evidence>
<keyword evidence="9" id="KW-0472">Membrane</keyword>
<gene>
    <name evidence="12" type="ORF">HXK24_04030</name>
</gene>
<comment type="similarity">
    <text evidence="2">Belongs to the ABC transporter superfamily.</text>
</comment>
<reference evidence="12" key="1">
    <citation type="submission" date="2020-04" db="EMBL/GenBank/DDBJ databases">
        <title>Deep metagenomics examines the oral microbiome during advanced dental caries in children, revealing novel taxa and co-occurrences with host molecules.</title>
        <authorList>
            <person name="Baker J.L."/>
            <person name="Morton J.T."/>
            <person name="Dinis M."/>
            <person name="Alvarez R."/>
            <person name="Tran N.C."/>
            <person name="Knight R."/>
            <person name="Edlund A."/>
        </authorList>
    </citation>
    <scope>NUCLEOTIDE SEQUENCE</scope>
    <source>
        <strain evidence="12">JCVI_3_bin.11</strain>
    </source>
</reference>
<dbReference type="InterPro" id="IPR003593">
    <property type="entry name" value="AAA+_ATPase"/>
</dbReference>
<evidence type="ECO:0000256" key="9">
    <source>
        <dbReference type="ARBA" id="ARBA00023136"/>
    </source>
</evidence>
<keyword evidence="8" id="KW-1278">Translocase</keyword>
<dbReference type="EMBL" id="JABZGU010000080">
    <property type="protein sequence ID" value="MBF4802976.1"/>
    <property type="molecule type" value="Genomic_DNA"/>
</dbReference>
<protein>
    <submittedName>
        <fullName evidence="12">ABC transporter ATP-binding protein</fullName>
    </submittedName>
</protein>
<sequence length="494" mass="53215">MGQPMISLTNVSFSYRGAESPSLSSLSLDVKAGECVLLCGKSGCGKSTVLRLLNGMIPEFFDGDLTGRVRVGGMDPTTCPQYKVARQVGTVFQNPRTQFYTLDTTSEVAFGCENRGMPRAEISRRVNEAAADLGIAALMNRNIFHLSGGEKQRVAIASVYATGPEVLLLDEPSANLDFPAIRELRRTLDILRSKGKTILIAEHRTWYLEGIVDRAVYLDGGKASDVFAMGELASLTRSQRLETGIRPVKLEGFDLPRTVAPVKDTPMHEMHLADLVFSYSRHAAPSLSVPDAQFGSGRVEAIVGDNGAGKSTLASVVCGLAREQRGSIEIDGAVLSARKRLPLSYEVMQEANHQLFCDSVEEEVVLGASNPGTRGLESVLGQLDLLDVRGRHPLTLSGGQKQRCAIAAAMFCGKKVLVFDEPTSGLDYAHMAQTATLLRELAASGAFVLVVTHDFELALAACDRVTEMKGGKVTAQYGLDKGGVARLREFFGIE</sequence>
<dbReference type="Gene3D" id="3.40.50.300">
    <property type="entry name" value="P-loop containing nucleotide triphosphate hydrolases"/>
    <property type="match status" value="2"/>
</dbReference>
<comment type="subcellular location">
    <subcellularLocation>
        <location evidence="1">Cell membrane</location>
        <topology evidence="1">Peripheral membrane protein</topology>
    </subcellularLocation>
</comment>
<keyword evidence="7 12" id="KW-0067">ATP-binding</keyword>
<dbReference type="PANTHER" id="PTHR43553:SF23">
    <property type="entry name" value="ABC TRANSPORTER ATP-BINDING COMPONENT"/>
    <property type="match status" value="1"/>
</dbReference>
<dbReference type="InterPro" id="IPR015856">
    <property type="entry name" value="ABC_transpr_CbiO/EcfA_su"/>
</dbReference>
<feature type="domain" description="ABC transporter" evidence="11">
    <location>
        <begin position="270"/>
        <end position="491"/>
    </location>
</feature>
<evidence type="ECO:0000313" key="12">
    <source>
        <dbReference type="EMBL" id="MBF4802976.1"/>
    </source>
</evidence>
<comment type="caution">
    <text evidence="12">The sequence shown here is derived from an EMBL/GenBank/DDBJ whole genome shotgun (WGS) entry which is preliminary data.</text>
</comment>
<dbReference type="AlphaFoldDB" id="A0A9D5X627"/>
<keyword evidence="6" id="KW-0547">Nucleotide-binding</keyword>
<keyword evidence="5" id="KW-0677">Repeat</keyword>
<evidence type="ECO:0000256" key="1">
    <source>
        <dbReference type="ARBA" id="ARBA00004202"/>
    </source>
</evidence>
<dbReference type="GO" id="GO:0016887">
    <property type="term" value="F:ATP hydrolysis activity"/>
    <property type="evidence" value="ECO:0007669"/>
    <property type="project" value="InterPro"/>
</dbReference>
<name>A0A9D5X627_9ACTN</name>
<evidence type="ECO:0000256" key="6">
    <source>
        <dbReference type="ARBA" id="ARBA00022741"/>
    </source>
</evidence>
<keyword evidence="4" id="KW-1003">Cell membrane</keyword>
<dbReference type="InterPro" id="IPR050095">
    <property type="entry name" value="ECF_ABC_transporter_ATP-bd"/>
</dbReference>
<feature type="domain" description="ABC transporter" evidence="11">
    <location>
        <begin position="6"/>
        <end position="245"/>
    </location>
</feature>
<dbReference type="GO" id="GO:0005524">
    <property type="term" value="F:ATP binding"/>
    <property type="evidence" value="ECO:0007669"/>
    <property type="project" value="UniProtKB-KW"/>
</dbReference>
<evidence type="ECO:0000256" key="5">
    <source>
        <dbReference type="ARBA" id="ARBA00022737"/>
    </source>
</evidence>
<evidence type="ECO:0000256" key="8">
    <source>
        <dbReference type="ARBA" id="ARBA00022967"/>
    </source>
</evidence>
<dbReference type="PROSITE" id="PS50893">
    <property type="entry name" value="ABC_TRANSPORTER_2"/>
    <property type="match status" value="2"/>
</dbReference>
<dbReference type="InterPro" id="IPR027417">
    <property type="entry name" value="P-loop_NTPase"/>
</dbReference>
<dbReference type="CDD" id="cd03225">
    <property type="entry name" value="ABC_cobalt_CbiO_domain1"/>
    <property type="match status" value="1"/>
</dbReference>
<dbReference type="InterPro" id="IPR017871">
    <property type="entry name" value="ABC_transporter-like_CS"/>
</dbReference>
<dbReference type="PANTHER" id="PTHR43553">
    <property type="entry name" value="HEAVY METAL TRANSPORTER"/>
    <property type="match status" value="1"/>
</dbReference>
<dbReference type="Pfam" id="PF00005">
    <property type="entry name" value="ABC_tran"/>
    <property type="match status" value="2"/>
</dbReference>
<evidence type="ECO:0000259" key="11">
    <source>
        <dbReference type="PROSITE" id="PS50893"/>
    </source>
</evidence>
<evidence type="ECO:0000256" key="7">
    <source>
        <dbReference type="ARBA" id="ARBA00022840"/>
    </source>
</evidence>
<evidence type="ECO:0000256" key="4">
    <source>
        <dbReference type="ARBA" id="ARBA00022475"/>
    </source>
</evidence>
<dbReference type="GO" id="GO:0043190">
    <property type="term" value="C:ATP-binding cassette (ABC) transporter complex"/>
    <property type="evidence" value="ECO:0007669"/>
    <property type="project" value="TreeGrafter"/>
</dbReference>
<proteinExistence type="inferred from homology"/>
<keyword evidence="3" id="KW-0813">Transport</keyword>